<feature type="compositionally biased region" description="Polar residues" evidence="1">
    <location>
        <begin position="43"/>
        <end position="56"/>
    </location>
</feature>
<name>A0AAV4NLR0_CAEEX</name>
<evidence type="ECO:0000313" key="3">
    <source>
        <dbReference type="Proteomes" id="UP001054945"/>
    </source>
</evidence>
<sequence>MNTGFIQSHSDTLLTGRQRIDKKSAGRTCDQWPPLKSRLPTPGITNPPQEVGSINPSRCAGNHWGSLSSGGEHYKKTTGDPRPTLPRRQRKTSLQVYPPVTDPSSFTPFA</sequence>
<gene>
    <name evidence="2" type="ORF">CEXT_552961</name>
</gene>
<reference evidence="2 3" key="1">
    <citation type="submission" date="2021-06" db="EMBL/GenBank/DDBJ databases">
        <title>Caerostris extrusa draft genome.</title>
        <authorList>
            <person name="Kono N."/>
            <person name="Arakawa K."/>
        </authorList>
    </citation>
    <scope>NUCLEOTIDE SEQUENCE [LARGE SCALE GENOMIC DNA]</scope>
</reference>
<feature type="region of interest" description="Disordered" evidence="1">
    <location>
        <begin position="1"/>
        <end position="110"/>
    </location>
</feature>
<evidence type="ECO:0000313" key="2">
    <source>
        <dbReference type="EMBL" id="GIX85309.1"/>
    </source>
</evidence>
<protein>
    <submittedName>
        <fullName evidence="2">Uncharacterized protein</fullName>
    </submittedName>
</protein>
<accession>A0AAV4NLR0</accession>
<keyword evidence="3" id="KW-1185">Reference proteome</keyword>
<dbReference type="AlphaFoldDB" id="A0AAV4NLR0"/>
<organism evidence="2 3">
    <name type="scientific">Caerostris extrusa</name>
    <name type="common">Bark spider</name>
    <name type="synonym">Caerostris bankana</name>
    <dbReference type="NCBI Taxonomy" id="172846"/>
    <lineage>
        <taxon>Eukaryota</taxon>
        <taxon>Metazoa</taxon>
        <taxon>Ecdysozoa</taxon>
        <taxon>Arthropoda</taxon>
        <taxon>Chelicerata</taxon>
        <taxon>Arachnida</taxon>
        <taxon>Araneae</taxon>
        <taxon>Araneomorphae</taxon>
        <taxon>Entelegynae</taxon>
        <taxon>Araneoidea</taxon>
        <taxon>Araneidae</taxon>
        <taxon>Caerostris</taxon>
    </lineage>
</organism>
<dbReference type="Proteomes" id="UP001054945">
    <property type="component" value="Unassembled WGS sequence"/>
</dbReference>
<proteinExistence type="predicted"/>
<feature type="compositionally biased region" description="Polar residues" evidence="1">
    <location>
        <begin position="1"/>
        <end position="15"/>
    </location>
</feature>
<dbReference type="EMBL" id="BPLR01003501">
    <property type="protein sequence ID" value="GIX85309.1"/>
    <property type="molecule type" value="Genomic_DNA"/>
</dbReference>
<evidence type="ECO:0000256" key="1">
    <source>
        <dbReference type="SAM" id="MobiDB-lite"/>
    </source>
</evidence>
<comment type="caution">
    <text evidence="2">The sequence shown here is derived from an EMBL/GenBank/DDBJ whole genome shotgun (WGS) entry which is preliminary data.</text>
</comment>